<dbReference type="PROSITE" id="PS51668">
    <property type="entry name" value="TSAA_2"/>
    <property type="match status" value="1"/>
</dbReference>
<feature type="domain" description="TsaA-like" evidence="5">
    <location>
        <begin position="81"/>
        <end position="218"/>
    </location>
</feature>
<dbReference type="EMBL" id="LR899014">
    <property type="protein sequence ID" value="CAD7091789.1"/>
    <property type="molecule type" value="Genomic_DNA"/>
</dbReference>
<dbReference type="PANTHER" id="PTHR12818:SF0">
    <property type="entry name" value="TRNA (ADENINE(37)-N6)-METHYLTRANSFERASE"/>
    <property type="match status" value="1"/>
</dbReference>
<keyword evidence="7" id="KW-1185">Reference proteome</keyword>
<sequence length="365" mass="41076">MSENDVESLKNQLAIARNEINKLRLQVKNLTYVQRKDVEHLQQILKNFNCENCKQTEENKKNSNDAKLVQSATDDASCIQLRPIGVIRTAFPEKRAVPRQSAVATTLQGTIELNSDHFTNPEHSLQGLEEFSHMWIIYHFHRNNSHPKAKVAPPRLGGERVGVFSTRSPHRPCPIGLSLVEIVKIEDAKISFSGTDMVDGTPVLDVKPYIPFYDAPASFEGYTATMDQPADFYDSRQEPDGEESNIERANGAAAHVQPRNCNKIPTNSAVKIPNWIAANHPLTVLFNERAESQISELQIDRRGIIDILETDPRSVYLRTKHGSQIFTFQLNEVTVTCKFDDKNSSVTVVQVRKTENVRGDDVAMN</sequence>
<evidence type="ECO:0000313" key="6">
    <source>
        <dbReference type="EMBL" id="CAD7091789.1"/>
    </source>
</evidence>
<dbReference type="NCBIfam" id="TIGR00104">
    <property type="entry name" value="tRNA_TsaA"/>
    <property type="match status" value="1"/>
</dbReference>
<proteinExistence type="inferred from homology"/>
<name>A0A7R8YZZ0_HERIL</name>
<dbReference type="PANTHER" id="PTHR12818">
    <property type="entry name" value="TRNA (ADENINE(37)-N6)-METHYLTRANSFERASE"/>
    <property type="match status" value="1"/>
</dbReference>
<protein>
    <recommendedName>
        <fullName evidence="5">TsaA-like domain-containing protein</fullName>
    </recommendedName>
</protein>
<dbReference type="Gene3D" id="2.40.30.70">
    <property type="entry name" value="YaeB-like"/>
    <property type="match status" value="1"/>
</dbReference>
<evidence type="ECO:0000256" key="1">
    <source>
        <dbReference type="ARBA" id="ARBA00022691"/>
    </source>
</evidence>
<dbReference type="FunCoup" id="A0A7R8YZZ0">
    <property type="interactions" value="592"/>
</dbReference>
<keyword evidence="1" id="KW-0949">S-adenosyl-L-methionine</keyword>
<dbReference type="InterPro" id="IPR036414">
    <property type="entry name" value="YaeB_N_sf"/>
</dbReference>
<dbReference type="Proteomes" id="UP000594454">
    <property type="component" value="Chromosome 6"/>
</dbReference>
<dbReference type="InterPro" id="IPR023370">
    <property type="entry name" value="TrmO-like_N"/>
</dbReference>
<dbReference type="CDD" id="cd09281">
    <property type="entry name" value="UPF0066"/>
    <property type="match status" value="1"/>
</dbReference>
<dbReference type="OrthoDB" id="4882at2759"/>
<keyword evidence="3" id="KW-0175">Coiled coil</keyword>
<feature type="coiled-coil region" evidence="3">
    <location>
        <begin position="6"/>
        <end position="33"/>
    </location>
</feature>
<gene>
    <name evidence="6" type="ORF">HERILL_LOCUS14189</name>
</gene>
<evidence type="ECO:0000256" key="3">
    <source>
        <dbReference type="SAM" id="Coils"/>
    </source>
</evidence>
<dbReference type="AlphaFoldDB" id="A0A7R8YZZ0"/>
<organism evidence="6 7">
    <name type="scientific">Hermetia illucens</name>
    <name type="common">Black soldier fly</name>
    <dbReference type="NCBI Taxonomy" id="343691"/>
    <lineage>
        <taxon>Eukaryota</taxon>
        <taxon>Metazoa</taxon>
        <taxon>Ecdysozoa</taxon>
        <taxon>Arthropoda</taxon>
        <taxon>Hexapoda</taxon>
        <taxon>Insecta</taxon>
        <taxon>Pterygota</taxon>
        <taxon>Neoptera</taxon>
        <taxon>Endopterygota</taxon>
        <taxon>Diptera</taxon>
        <taxon>Brachycera</taxon>
        <taxon>Stratiomyomorpha</taxon>
        <taxon>Stratiomyidae</taxon>
        <taxon>Hermetiinae</taxon>
        <taxon>Hermetia</taxon>
    </lineage>
</organism>
<evidence type="ECO:0000313" key="7">
    <source>
        <dbReference type="Proteomes" id="UP000594454"/>
    </source>
</evidence>
<dbReference type="OMA" id="LTVCFNE"/>
<accession>A0A7R8YZZ0</accession>
<evidence type="ECO:0000256" key="2">
    <source>
        <dbReference type="ARBA" id="ARBA00033753"/>
    </source>
</evidence>
<dbReference type="Pfam" id="PF01980">
    <property type="entry name" value="TrmO_N"/>
    <property type="match status" value="1"/>
</dbReference>
<dbReference type="Gene3D" id="3.30.2310.10">
    <property type="entry name" value="YaeB-like"/>
    <property type="match status" value="1"/>
</dbReference>
<evidence type="ECO:0000259" key="5">
    <source>
        <dbReference type="PROSITE" id="PS51668"/>
    </source>
</evidence>
<comment type="similarity">
    <text evidence="2">Belongs to the tRNA methyltransferase O family.</text>
</comment>
<dbReference type="SUPFAM" id="SSF118196">
    <property type="entry name" value="YaeB-like"/>
    <property type="match status" value="1"/>
</dbReference>
<feature type="region of interest" description="Disordered" evidence="4">
    <location>
        <begin position="233"/>
        <end position="254"/>
    </location>
</feature>
<dbReference type="InterPro" id="IPR040372">
    <property type="entry name" value="YaeB-like"/>
</dbReference>
<evidence type="ECO:0000256" key="4">
    <source>
        <dbReference type="SAM" id="MobiDB-lite"/>
    </source>
</evidence>
<dbReference type="InterPro" id="IPR036413">
    <property type="entry name" value="YaeB-like_sf"/>
</dbReference>
<dbReference type="InParanoid" id="A0A7R8YZZ0"/>
<reference evidence="6 7" key="1">
    <citation type="submission" date="2020-11" db="EMBL/GenBank/DDBJ databases">
        <authorList>
            <person name="Wallbank WR R."/>
            <person name="Pardo Diaz C."/>
            <person name="Kozak K."/>
            <person name="Martin S."/>
            <person name="Jiggins C."/>
            <person name="Moest M."/>
            <person name="Warren A I."/>
            <person name="Generalovic N T."/>
            <person name="Byers J.R.P. K."/>
            <person name="Montejo-Kovacevich G."/>
            <person name="Yen C E."/>
        </authorList>
    </citation>
    <scope>NUCLEOTIDE SEQUENCE [LARGE SCALE GENOMIC DNA]</scope>
</reference>